<dbReference type="PANTHER" id="PTHR40079:SF4">
    <property type="entry name" value="GH26 DOMAIN-CONTAINING PROTEIN-RELATED"/>
    <property type="match status" value="1"/>
</dbReference>
<evidence type="ECO:0000259" key="6">
    <source>
        <dbReference type="PROSITE" id="PS51764"/>
    </source>
</evidence>
<organism evidence="7 9">
    <name type="scientific">Rhizobium sullae</name>
    <name type="common">Rhizobium hedysari</name>
    <dbReference type="NCBI Taxonomy" id="50338"/>
    <lineage>
        <taxon>Bacteria</taxon>
        <taxon>Pseudomonadati</taxon>
        <taxon>Pseudomonadota</taxon>
        <taxon>Alphaproteobacteria</taxon>
        <taxon>Hyphomicrobiales</taxon>
        <taxon>Rhizobiaceae</taxon>
        <taxon>Rhizobium/Agrobacterium group</taxon>
        <taxon>Rhizobium</taxon>
    </lineage>
</organism>
<dbReference type="RefSeq" id="WP_027512137.1">
    <property type="nucleotide sequence ID" value="NZ_CP104144.1"/>
</dbReference>
<comment type="similarity">
    <text evidence="1 4">Belongs to the glycosyl hydrolase 26 family.</text>
</comment>
<keyword evidence="3 4" id="KW-0326">Glycosidase</keyword>
<evidence type="ECO:0000313" key="10">
    <source>
        <dbReference type="Proteomes" id="UP001060123"/>
    </source>
</evidence>
<evidence type="ECO:0000256" key="5">
    <source>
        <dbReference type="SAM" id="SignalP"/>
    </source>
</evidence>
<dbReference type="Gene3D" id="3.20.20.80">
    <property type="entry name" value="Glycosidases"/>
    <property type="match status" value="1"/>
</dbReference>
<reference evidence="7 9" key="2">
    <citation type="submission" date="2017-12" db="EMBL/GenBank/DDBJ databases">
        <title>Genome sequence of Rhizobium sullae HCNT1 isolated from Sulla coronaria nodules and featuring peculiar denitrification phenotypes.</title>
        <authorList>
            <person name="De Diego-Diaz B."/>
            <person name="Treu L."/>
            <person name="Campanaro S."/>
            <person name="Da Silva Duarte V."/>
            <person name="Basaglia M."/>
            <person name="Favaro L."/>
            <person name="Casella S."/>
            <person name="Squartini A."/>
        </authorList>
    </citation>
    <scope>NUCLEOTIDE SEQUENCE [LARGE SCALE GENOMIC DNA]</scope>
    <source>
        <strain evidence="7 9">HCNT1</strain>
    </source>
</reference>
<keyword evidence="2 4" id="KW-0378">Hydrolase</keyword>
<dbReference type="EMBL" id="PIQN01000002">
    <property type="protein sequence ID" value="PKA45356.1"/>
    <property type="molecule type" value="Genomic_DNA"/>
</dbReference>
<dbReference type="InterPro" id="IPR017853">
    <property type="entry name" value="GH"/>
</dbReference>
<dbReference type="PANTHER" id="PTHR40079">
    <property type="entry name" value="MANNAN ENDO-1,4-BETA-MANNOSIDASE E-RELATED"/>
    <property type="match status" value="1"/>
</dbReference>
<evidence type="ECO:0000313" key="8">
    <source>
        <dbReference type="EMBL" id="UWU18620.1"/>
    </source>
</evidence>
<gene>
    <name evidence="7" type="ORF">CWR43_00595</name>
    <name evidence="8" type="ORF">N2599_25745</name>
</gene>
<feature type="active site" description="Proton donor" evidence="4">
    <location>
        <position position="152"/>
    </location>
</feature>
<feature type="chain" id="PRO_5014974543" evidence="5">
    <location>
        <begin position="24"/>
        <end position="315"/>
    </location>
</feature>
<dbReference type="SUPFAM" id="SSF51445">
    <property type="entry name" value="(Trans)glycosidases"/>
    <property type="match status" value="1"/>
</dbReference>
<evidence type="ECO:0000256" key="4">
    <source>
        <dbReference type="PROSITE-ProRule" id="PRU01100"/>
    </source>
</evidence>
<keyword evidence="8" id="KW-0614">Plasmid</keyword>
<evidence type="ECO:0000256" key="1">
    <source>
        <dbReference type="ARBA" id="ARBA00007754"/>
    </source>
</evidence>
<evidence type="ECO:0000256" key="2">
    <source>
        <dbReference type="ARBA" id="ARBA00022801"/>
    </source>
</evidence>
<keyword evidence="10" id="KW-1185">Reference proteome</keyword>
<sequence length="315" mass="35300">MKSLFKLTAALLCGAFVSGGVYAASGVSGASVDSRNKFQDKRPIITAEAVTPGAYDPHGDYTNDSTSKIEHLFLPWENVDLTTLSAADAYARERGRSLLITVEPWSWARDWRISPDDLLSGILAGRYDSNMAAVCSAAAKLKSPVTIRWAQEMEDNDGQFTWAFWKPEGYVKAYRHVNDVCRKQLPSAQYMWSPKGEEGLEAYYPGDEYVDIIGLSVFGYQPYDKLEVGHDTTFVERTKPGYDRVARFGKPIAIAELGYEGNDDYVRDWAAEANKPHTEFPAMTAVVYFNDGEVYPWPRDVGRPDWRVANHPLLD</sequence>
<dbReference type="Proteomes" id="UP001060123">
    <property type="component" value="Plasmid pWSM1592_1"/>
</dbReference>
<dbReference type="AlphaFoldDB" id="A0A2N0DH26"/>
<keyword evidence="5" id="KW-0732">Signal</keyword>
<proteinExistence type="inferred from homology"/>
<dbReference type="STRING" id="1041146.GCA_000427985_03229"/>
<dbReference type="GO" id="GO:0016985">
    <property type="term" value="F:mannan endo-1,4-beta-mannosidase activity"/>
    <property type="evidence" value="ECO:0007669"/>
    <property type="project" value="InterPro"/>
</dbReference>
<reference evidence="7 9" key="1">
    <citation type="submission" date="2017-11" db="EMBL/GenBank/DDBJ databases">
        <authorList>
            <person name="Han C.G."/>
        </authorList>
    </citation>
    <scope>NUCLEOTIDE SEQUENCE [LARGE SCALE GENOMIC DNA]</scope>
    <source>
        <strain evidence="7 9">HCNT1</strain>
    </source>
</reference>
<evidence type="ECO:0000313" key="9">
    <source>
        <dbReference type="Proteomes" id="UP000232164"/>
    </source>
</evidence>
<name>A0A2N0DH26_RHISU</name>
<accession>A0A2N0DH26</accession>
<geneLocation type="plasmid" evidence="8 10">
    <name>pWSM1592_1</name>
</geneLocation>
<dbReference type="PROSITE" id="PS51764">
    <property type="entry name" value="GH26"/>
    <property type="match status" value="1"/>
</dbReference>
<dbReference type="InterPro" id="IPR022790">
    <property type="entry name" value="GH26_dom"/>
</dbReference>
<dbReference type="InterPro" id="IPR000805">
    <property type="entry name" value="Glyco_hydro_26"/>
</dbReference>
<evidence type="ECO:0000256" key="3">
    <source>
        <dbReference type="ARBA" id="ARBA00023295"/>
    </source>
</evidence>
<feature type="signal peptide" evidence="5">
    <location>
        <begin position="1"/>
        <end position="23"/>
    </location>
</feature>
<evidence type="ECO:0000313" key="7">
    <source>
        <dbReference type="EMBL" id="PKA45356.1"/>
    </source>
</evidence>
<feature type="active site" description="Nucleophile" evidence="4">
    <location>
        <position position="256"/>
    </location>
</feature>
<protein>
    <submittedName>
        <fullName evidence="7">Beta-mannosidase</fullName>
    </submittedName>
    <submittedName>
        <fullName evidence="8">Glycoside hydrolase family 26 protein</fullName>
    </submittedName>
</protein>
<dbReference type="Pfam" id="PF02156">
    <property type="entry name" value="Glyco_hydro_26"/>
    <property type="match status" value="1"/>
</dbReference>
<dbReference type="GO" id="GO:0006080">
    <property type="term" value="P:substituted mannan metabolic process"/>
    <property type="evidence" value="ECO:0007669"/>
    <property type="project" value="InterPro"/>
</dbReference>
<reference evidence="8" key="3">
    <citation type="submission" date="2022-09" db="EMBL/GenBank/DDBJ databases">
        <title>Australian commercial rhizobial inoculants.</title>
        <authorList>
            <person name="Kohlmeier M.G."/>
            <person name="O'Hara G.W."/>
            <person name="Colombi E."/>
            <person name="Ramsay J.P."/>
            <person name="Terpolilli J."/>
        </authorList>
    </citation>
    <scope>NUCLEOTIDE SEQUENCE</scope>
    <source>
        <strain evidence="8">WSM1592</strain>
        <plasmid evidence="8">pWSM1592_1</plasmid>
    </source>
</reference>
<dbReference type="Proteomes" id="UP000232164">
    <property type="component" value="Unassembled WGS sequence"/>
</dbReference>
<feature type="domain" description="GH26" evidence="6">
    <location>
        <begin position="1"/>
        <end position="315"/>
    </location>
</feature>
<dbReference type="OrthoDB" id="9816550at2"/>
<dbReference type="EMBL" id="CP104144">
    <property type="protein sequence ID" value="UWU18620.1"/>
    <property type="molecule type" value="Genomic_DNA"/>
</dbReference>